<keyword evidence="6" id="KW-0800">Toxin</keyword>
<accession>A0AA46TH19</accession>
<dbReference type="CDD" id="cd09874">
    <property type="entry name" value="PIN_MT3492-like"/>
    <property type="match status" value="1"/>
</dbReference>
<organism evidence="8 9">
    <name type="scientific">Solicola gregarius</name>
    <dbReference type="NCBI Taxonomy" id="2908642"/>
    <lineage>
        <taxon>Bacteria</taxon>
        <taxon>Bacillati</taxon>
        <taxon>Actinomycetota</taxon>
        <taxon>Actinomycetes</taxon>
        <taxon>Propionibacteriales</taxon>
        <taxon>Nocardioidaceae</taxon>
        <taxon>Solicola</taxon>
    </lineage>
</organism>
<reference evidence="8" key="1">
    <citation type="submission" date="2022-01" db="EMBL/GenBank/DDBJ databases">
        <title>Nocardioidaceae gen. sp. A5X3R13.</title>
        <authorList>
            <person name="Lopez Marin M.A."/>
            <person name="Uhlik O."/>
        </authorList>
    </citation>
    <scope>NUCLEOTIDE SEQUENCE</scope>
    <source>
        <strain evidence="8">A5X3R13</strain>
    </source>
</reference>
<evidence type="ECO:0000256" key="5">
    <source>
        <dbReference type="ARBA" id="ARBA00022842"/>
    </source>
</evidence>
<dbReference type="EC" id="3.1.-.-" evidence="6"/>
<dbReference type="GO" id="GO:0000287">
    <property type="term" value="F:magnesium ion binding"/>
    <property type="evidence" value="ECO:0007669"/>
    <property type="project" value="UniProtKB-UniRule"/>
</dbReference>
<dbReference type="GO" id="GO:0090729">
    <property type="term" value="F:toxin activity"/>
    <property type="evidence" value="ECO:0007669"/>
    <property type="project" value="UniProtKB-KW"/>
</dbReference>
<comment type="function">
    <text evidence="6">Toxic component of a toxin-antitoxin (TA) system. An RNase.</text>
</comment>
<keyword evidence="5 6" id="KW-0460">Magnesium</keyword>
<evidence type="ECO:0000259" key="7">
    <source>
        <dbReference type="Pfam" id="PF01850"/>
    </source>
</evidence>
<feature type="domain" description="PIN" evidence="7">
    <location>
        <begin position="3"/>
        <end position="120"/>
    </location>
</feature>
<evidence type="ECO:0000256" key="3">
    <source>
        <dbReference type="ARBA" id="ARBA00022723"/>
    </source>
</evidence>
<dbReference type="InterPro" id="IPR029060">
    <property type="entry name" value="PIN-like_dom_sf"/>
</dbReference>
<evidence type="ECO:0000313" key="8">
    <source>
        <dbReference type="EMBL" id="UYM05043.1"/>
    </source>
</evidence>
<protein>
    <recommendedName>
        <fullName evidence="6">Ribonuclease VapC</fullName>
        <shortName evidence="6">RNase VapC</shortName>
        <ecNumber evidence="6">3.1.-.-</ecNumber>
    </recommendedName>
    <alternativeName>
        <fullName evidence="6">Toxin VapC</fullName>
    </alternativeName>
</protein>
<dbReference type="HAMAP" id="MF_00265">
    <property type="entry name" value="VapC_Nob1"/>
    <property type="match status" value="1"/>
</dbReference>
<evidence type="ECO:0000256" key="4">
    <source>
        <dbReference type="ARBA" id="ARBA00022801"/>
    </source>
</evidence>
<evidence type="ECO:0000313" key="9">
    <source>
        <dbReference type="Proteomes" id="UP001164390"/>
    </source>
</evidence>
<evidence type="ECO:0000256" key="6">
    <source>
        <dbReference type="HAMAP-Rule" id="MF_00265"/>
    </source>
</evidence>
<evidence type="ECO:0000256" key="1">
    <source>
        <dbReference type="ARBA" id="ARBA00022649"/>
    </source>
</evidence>
<proteinExistence type="inferred from homology"/>
<comment type="cofactor">
    <cofactor evidence="6">
        <name>Mg(2+)</name>
        <dbReference type="ChEBI" id="CHEBI:18420"/>
    </cofactor>
</comment>
<dbReference type="AlphaFoldDB" id="A0AA46TH19"/>
<dbReference type="GO" id="GO:0004540">
    <property type="term" value="F:RNA nuclease activity"/>
    <property type="evidence" value="ECO:0007669"/>
    <property type="project" value="InterPro"/>
</dbReference>
<keyword evidence="9" id="KW-1185">Reference proteome</keyword>
<dbReference type="GO" id="GO:0016787">
    <property type="term" value="F:hydrolase activity"/>
    <property type="evidence" value="ECO:0007669"/>
    <property type="project" value="UniProtKB-KW"/>
</dbReference>
<keyword evidence="2 6" id="KW-0540">Nuclease</keyword>
<dbReference type="InterPro" id="IPR022907">
    <property type="entry name" value="VapC_family"/>
</dbReference>
<comment type="similarity">
    <text evidence="6">Belongs to the PINc/VapC protein family.</text>
</comment>
<dbReference type="InterPro" id="IPR002716">
    <property type="entry name" value="PIN_dom"/>
</dbReference>
<name>A0AA46TH19_9ACTN</name>
<dbReference type="KEGG" id="sgrg:L0C25_21385"/>
<keyword evidence="1 6" id="KW-1277">Toxin-antitoxin system</keyword>
<dbReference type="RefSeq" id="WP_271633809.1">
    <property type="nucleotide sequence ID" value="NZ_CP094970.1"/>
</dbReference>
<dbReference type="EMBL" id="CP094970">
    <property type="protein sequence ID" value="UYM05043.1"/>
    <property type="molecule type" value="Genomic_DNA"/>
</dbReference>
<dbReference type="SUPFAM" id="SSF88723">
    <property type="entry name" value="PIN domain-like"/>
    <property type="match status" value="1"/>
</dbReference>
<sequence length="135" mass="14320">MRVYLDSSALLKRVVAEQETTALQRTVGAHRSDGDSLLASSLAWIEVSRAIRKALPAAPAARLTDAALSGVLERPMTADVVALARRLDPPLLRSLDAIHLASSMLLDADVMVTYDDRLATACETHGIATAAPSDS</sequence>
<evidence type="ECO:0000256" key="2">
    <source>
        <dbReference type="ARBA" id="ARBA00022722"/>
    </source>
</evidence>
<feature type="binding site" evidence="6">
    <location>
        <position position="6"/>
    </location>
    <ligand>
        <name>Mg(2+)</name>
        <dbReference type="ChEBI" id="CHEBI:18420"/>
    </ligand>
</feature>
<dbReference type="Proteomes" id="UP001164390">
    <property type="component" value="Chromosome"/>
</dbReference>
<gene>
    <name evidence="6" type="primary">vapC</name>
    <name evidence="8" type="ORF">L0C25_21385</name>
</gene>
<feature type="binding site" evidence="6">
    <location>
        <position position="96"/>
    </location>
    <ligand>
        <name>Mg(2+)</name>
        <dbReference type="ChEBI" id="CHEBI:18420"/>
    </ligand>
</feature>
<keyword evidence="4 6" id="KW-0378">Hydrolase</keyword>
<dbReference type="Pfam" id="PF01850">
    <property type="entry name" value="PIN"/>
    <property type="match status" value="1"/>
</dbReference>
<keyword evidence="3 6" id="KW-0479">Metal-binding</keyword>
<dbReference type="Gene3D" id="3.40.50.1010">
    <property type="entry name" value="5'-nuclease"/>
    <property type="match status" value="1"/>
</dbReference>